<dbReference type="Proteomes" id="UP000464178">
    <property type="component" value="Chromosome"/>
</dbReference>
<protein>
    <recommendedName>
        <fullName evidence="6">RNA polymerase sigma factor</fullName>
    </recommendedName>
</protein>
<evidence type="ECO:0000259" key="9">
    <source>
        <dbReference type="Pfam" id="PF08281"/>
    </source>
</evidence>
<dbReference type="InterPro" id="IPR000838">
    <property type="entry name" value="RNA_pol_sigma70_ECF_CS"/>
</dbReference>
<gene>
    <name evidence="10" type="ORF">SOIL9_25510</name>
</gene>
<feature type="domain" description="RNA polymerase sigma factor 70 region 4 type 2" evidence="9">
    <location>
        <begin position="128"/>
        <end position="180"/>
    </location>
</feature>
<feature type="region of interest" description="Disordered" evidence="7">
    <location>
        <begin position="97"/>
        <end position="121"/>
    </location>
</feature>
<evidence type="ECO:0000256" key="3">
    <source>
        <dbReference type="ARBA" id="ARBA00023082"/>
    </source>
</evidence>
<feature type="domain" description="RNA polymerase sigma-70 region 2" evidence="8">
    <location>
        <begin position="28"/>
        <end position="95"/>
    </location>
</feature>
<organism evidence="10 11">
    <name type="scientific">Gemmata massiliana</name>
    <dbReference type="NCBI Taxonomy" id="1210884"/>
    <lineage>
        <taxon>Bacteria</taxon>
        <taxon>Pseudomonadati</taxon>
        <taxon>Planctomycetota</taxon>
        <taxon>Planctomycetia</taxon>
        <taxon>Gemmatales</taxon>
        <taxon>Gemmataceae</taxon>
        <taxon>Gemmata</taxon>
    </lineage>
</organism>
<proteinExistence type="inferred from homology"/>
<reference evidence="10 11" key="1">
    <citation type="submission" date="2019-05" db="EMBL/GenBank/DDBJ databases">
        <authorList>
            <consortium name="Science for Life Laboratories"/>
        </authorList>
    </citation>
    <scope>NUCLEOTIDE SEQUENCE [LARGE SCALE GENOMIC DNA]</scope>
    <source>
        <strain evidence="10">Soil9</strain>
    </source>
</reference>
<dbReference type="Gene3D" id="1.10.10.10">
    <property type="entry name" value="Winged helix-like DNA-binding domain superfamily/Winged helix DNA-binding domain"/>
    <property type="match status" value="1"/>
</dbReference>
<dbReference type="EMBL" id="LR593886">
    <property type="protein sequence ID" value="VTR95163.1"/>
    <property type="molecule type" value="Genomic_DNA"/>
</dbReference>
<dbReference type="GO" id="GO:0006352">
    <property type="term" value="P:DNA-templated transcription initiation"/>
    <property type="evidence" value="ECO:0007669"/>
    <property type="project" value="InterPro"/>
</dbReference>
<feature type="compositionally biased region" description="Basic and acidic residues" evidence="7">
    <location>
        <begin position="111"/>
        <end position="121"/>
    </location>
</feature>
<dbReference type="Gene3D" id="1.10.1740.10">
    <property type="match status" value="1"/>
</dbReference>
<dbReference type="GO" id="GO:0003677">
    <property type="term" value="F:DNA binding"/>
    <property type="evidence" value="ECO:0007669"/>
    <property type="project" value="UniProtKB-KW"/>
</dbReference>
<keyword evidence="5 6" id="KW-0804">Transcription</keyword>
<dbReference type="PROSITE" id="PS01063">
    <property type="entry name" value="SIGMA70_ECF"/>
    <property type="match status" value="1"/>
</dbReference>
<dbReference type="InterPro" id="IPR036388">
    <property type="entry name" value="WH-like_DNA-bd_sf"/>
</dbReference>
<dbReference type="InterPro" id="IPR013249">
    <property type="entry name" value="RNA_pol_sigma70_r4_t2"/>
</dbReference>
<dbReference type="SUPFAM" id="SSF88946">
    <property type="entry name" value="Sigma2 domain of RNA polymerase sigma factors"/>
    <property type="match status" value="1"/>
</dbReference>
<dbReference type="NCBIfam" id="TIGR02937">
    <property type="entry name" value="sigma70-ECF"/>
    <property type="match status" value="1"/>
</dbReference>
<dbReference type="InterPro" id="IPR007627">
    <property type="entry name" value="RNA_pol_sigma70_r2"/>
</dbReference>
<evidence type="ECO:0000259" key="8">
    <source>
        <dbReference type="Pfam" id="PF04542"/>
    </source>
</evidence>
<dbReference type="KEGG" id="gms:SOIL9_25510"/>
<keyword evidence="4 6" id="KW-0238">DNA-binding</keyword>
<dbReference type="InterPro" id="IPR013324">
    <property type="entry name" value="RNA_pol_sigma_r3/r4-like"/>
</dbReference>
<dbReference type="RefSeq" id="WP_162669613.1">
    <property type="nucleotide sequence ID" value="NZ_LR593886.1"/>
</dbReference>
<evidence type="ECO:0000256" key="5">
    <source>
        <dbReference type="ARBA" id="ARBA00023163"/>
    </source>
</evidence>
<dbReference type="CDD" id="cd06171">
    <property type="entry name" value="Sigma70_r4"/>
    <property type="match status" value="1"/>
</dbReference>
<dbReference type="InterPro" id="IPR014284">
    <property type="entry name" value="RNA_pol_sigma-70_dom"/>
</dbReference>
<name>A0A6P2D231_9BACT</name>
<keyword evidence="2 6" id="KW-0805">Transcription regulation</keyword>
<dbReference type="PANTHER" id="PTHR43133">
    <property type="entry name" value="RNA POLYMERASE ECF-TYPE SIGMA FACTO"/>
    <property type="match status" value="1"/>
</dbReference>
<evidence type="ECO:0000256" key="4">
    <source>
        <dbReference type="ARBA" id="ARBA00023125"/>
    </source>
</evidence>
<dbReference type="Pfam" id="PF08281">
    <property type="entry name" value="Sigma70_r4_2"/>
    <property type="match status" value="1"/>
</dbReference>
<dbReference type="AlphaFoldDB" id="A0A6P2D231"/>
<keyword evidence="11" id="KW-1185">Reference proteome</keyword>
<evidence type="ECO:0000256" key="6">
    <source>
        <dbReference type="RuleBase" id="RU000716"/>
    </source>
</evidence>
<dbReference type="GO" id="GO:0016987">
    <property type="term" value="F:sigma factor activity"/>
    <property type="evidence" value="ECO:0007669"/>
    <property type="project" value="UniProtKB-KW"/>
</dbReference>
<evidence type="ECO:0000313" key="10">
    <source>
        <dbReference type="EMBL" id="VTR95163.1"/>
    </source>
</evidence>
<dbReference type="Pfam" id="PF04542">
    <property type="entry name" value="Sigma70_r2"/>
    <property type="match status" value="1"/>
</dbReference>
<evidence type="ECO:0000256" key="1">
    <source>
        <dbReference type="ARBA" id="ARBA00010641"/>
    </source>
</evidence>
<evidence type="ECO:0000256" key="7">
    <source>
        <dbReference type="SAM" id="MobiDB-lite"/>
    </source>
</evidence>
<accession>A0A6P2D231</accession>
<dbReference type="SUPFAM" id="SSF88659">
    <property type="entry name" value="Sigma3 and sigma4 domains of RNA polymerase sigma factors"/>
    <property type="match status" value="1"/>
</dbReference>
<evidence type="ECO:0000313" key="11">
    <source>
        <dbReference type="Proteomes" id="UP000464178"/>
    </source>
</evidence>
<keyword evidence="3 6" id="KW-0731">Sigma factor</keyword>
<dbReference type="InterPro" id="IPR013325">
    <property type="entry name" value="RNA_pol_sigma_r2"/>
</dbReference>
<dbReference type="PANTHER" id="PTHR43133:SF8">
    <property type="entry name" value="RNA POLYMERASE SIGMA FACTOR HI_1459-RELATED"/>
    <property type="match status" value="1"/>
</dbReference>
<sequence>MGGGRTSEADTALVARARTGDRAAFEELVRRMSRLVYARLYLDTGRADRAEDLVQETYLRAFRAVHRLGDPAGFRPWLLAIAHNVLFDDARQSGRLKRGPQPVGAHLGHVPSREPEPGAAAERAELRQRVLAVLRLLPEEYRLPLTLRYITGAGYDQIGEQLGLTNGSLRGRLFRGLKELRERLPLDFAAEFECR</sequence>
<comment type="similarity">
    <text evidence="1 6">Belongs to the sigma-70 factor family. ECF subfamily.</text>
</comment>
<dbReference type="InterPro" id="IPR039425">
    <property type="entry name" value="RNA_pol_sigma-70-like"/>
</dbReference>
<evidence type="ECO:0000256" key="2">
    <source>
        <dbReference type="ARBA" id="ARBA00023015"/>
    </source>
</evidence>